<evidence type="ECO:0000259" key="1">
    <source>
        <dbReference type="SMART" id="SM00731"/>
    </source>
</evidence>
<protein>
    <recommendedName>
        <fullName evidence="1">SprT-like domain-containing protein</fullName>
    </recommendedName>
</protein>
<sequence>MSCQTTLADVIQRTLTKCADTTELAETPTTDRNLLDRAQVHAADVAAEHSSNLPVEAITWKVSHRAKRQAGTKYDPTTEAITIALTWTPDEHHGWEQFSSTVCHELIHAWQYHEFGKADHGATFTRWTDRLNTSQHCERFTTPKWWLVCENCGGRIARYRRSKIVRNPEQYSCGECGGSIHVEEDDGH</sequence>
<accession>A0AAV3UPW6</accession>
<feature type="domain" description="SprT-like" evidence="1">
    <location>
        <begin position="36"/>
        <end position="183"/>
    </location>
</feature>
<keyword evidence="3" id="KW-1185">Reference proteome</keyword>
<dbReference type="AlphaFoldDB" id="A0AAV3UPW6"/>
<gene>
    <name evidence="2" type="ORF">GCM10025751_51870</name>
</gene>
<reference evidence="2 3" key="1">
    <citation type="journal article" date="2019" name="Int. J. Syst. Evol. Microbiol.">
        <title>The Global Catalogue of Microorganisms (GCM) 10K type strain sequencing project: providing services to taxonomists for standard genome sequencing and annotation.</title>
        <authorList>
            <consortium name="The Broad Institute Genomics Platform"/>
            <consortium name="The Broad Institute Genome Sequencing Center for Infectious Disease"/>
            <person name="Wu L."/>
            <person name="Ma J."/>
        </authorList>
    </citation>
    <scope>NUCLEOTIDE SEQUENCE [LARGE SCALE GENOMIC DNA]</scope>
    <source>
        <strain evidence="2 3">JCM 17504</strain>
    </source>
</reference>
<dbReference type="Pfam" id="PF10263">
    <property type="entry name" value="SprT-like"/>
    <property type="match status" value="1"/>
</dbReference>
<dbReference type="SMART" id="SM00731">
    <property type="entry name" value="SprT"/>
    <property type="match status" value="1"/>
</dbReference>
<comment type="caution">
    <text evidence="2">The sequence shown here is derived from an EMBL/GenBank/DDBJ whole genome shotgun (WGS) entry which is preliminary data.</text>
</comment>
<organism evidence="2 3">
    <name type="scientific">Haladaptatus pallidirubidus</name>
    <dbReference type="NCBI Taxonomy" id="1008152"/>
    <lineage>
        <taxon>Archaea</taxon>
        <taxon>Methanobacteriati</taxon>
        <taxon>Methanobacteriota</taxon>
        <taxon>Stenosarchaea group</taxon>
        <taxon>Halobacteria</taxon>
        <taxon>Halobacteriales</taxon>
        <taxon>Haladaptataceae</taxon>
        <taxon>Haladaptatus</taxon>
    </lineage>
</organism>
<dbReference type="GO" id="GO:0006950">
    <property type="term" value="P:response to stress"/>
    <property type="evidence" value="ECO:0007669"/>
    <property type="project" value="UniProtKB-ARBA"/>
</dbReference>
<dbReference type="InterPro" id="IPR006640">
    <property type="entry name" value="SprT-like_domain"/>
</dbReference>
<evidence type="ECO:0000313" key="3">
    <source>
        <dbReference type="Proteomes" id="UP001501729"/>
    </source>
</evidence>
<dbReference type="EMBL" id="BAABKX010000026">
    <property type="protein sequence ID" value="GAA5063430.1"/>
    <property type="molecule type" value="Genomic_DNA"/>
</dbReference>
<evidence type="ECO:0000313" key="2">
    <source>
        <dbReference type="EMBL" id="GAA5063430.1"/>
    </source>
</evidence>
<proteinExistence type="predicted"/>
<name>A0AAV3UPW6_9EURY</name>
<dbReference type="Proteomes" id="UP001501729">
    <property type="component" value="Unassembled WGS sequence"/>
</dbReference>